<name>A0ABQ5QBV6_9BACT</name>
<keyword evidence="1" id="KW-0812">Transmembrane</keyword>
<keyword evidence="1" id="KW-1133">Transmembrane helix</keyword>
<feature type="transmembrane region" description="Helical" evidence="1">
    <location>
        <begin position="101"/>
        <end position="121"/>
    </location>
</feature>
<evidence type="ECO:0000313" key="3">
    <source>
        <dbReference type="Proteomes" id="UP001165069"/>
    </source>
</evidence>
<feature type="transmembrane region" description="Helical" evidence="1">
    <location>
        <begin position="164"/>
        <end position="185"/>
    </location>
</feature>
<keyword evidence="3" id="KW-1185">Reference proteome</keyword>
<keyword evidence="1" id="KW-0472">Membrane</keyword>
<feature type="transmembrane region" description="Helical" evidence="1">
    <location>
        <begin position="60"/>
        <end position="80"/>
    </location>
</feature>
<comment type="caution">
    <text evidence="2">The sequence shown here is derived from an EMBL/GenBank/DDBJ whole genome shotgun (WGS) entry which is preliminary data.</text>
</comment>
<protein>
    <submittedName>
        <fullName evidence="2">Uncharacterized protein</fullName>
    </submittedName>
</protein>
<evidence type="ECO:0000256" key="1">
    <source>
        <dbReference type="SAM" id="Phobius"/>
    </source>
</evidence>
<reference evidence="2 3" key="1">
    <citation type="journal article" date="2023" name="Antonie Van Leeuwenhoek">
        <title>Mesoterricola silvestris gen. nov., sp. nov., Mesoterricola sediminis sp. nov., Geothrix oryzae sp. nov., Geothrix edaphica sp. nov., Geothrix rubra sp. nov., and Geothrix limicola sp. nov., six novel members of Acidobacteriota isolated from soils.</title>
        <authorList>
            <person name="Itoh H."/>
            <person name="Sugisawa Y."/>
            <person name="Mise K."/>
            <person name="Xu Z."/>
            <person name="Kuniyasu M."/>
            <person name="Ushijima N."/>
            <person name="Kawano K."/>
            <person name="Kobayashi E."/>
            <person name="Shiratori Y."/>
            <person name="Masuda Y."/>
            <person name="Senoo K."/>
        </authorList>
    </citation>
    <scope>NUCLEOTIDE SEQUENCE [LARGE SCALE GENOMIC DNA]</scope>
    <source>
        <strain evidence="2 3">Red804</strain>
    </source>
</reference>
<gene>
    <name evidence="2" type="ORF">GETHLI_04430</name>
</gene>
<proteinExistence type="predicted"/>
<dbReference type="EMBL" id="BSDE01000001">
    <property type="protein sequence ID" value="GLH71941.1"/>
    <property type="molecule type" value="Genomic_DNA"/>
</dbReference>
<accession>A0ABQ5QBV6</accession>
<dbReference type="RefSeq" id="WP_285569706.1">
    <property type="nucleotide sequence ID" value="NZ_BSDE01000001.1"/>
</dbReference>
<evidence type="ECO:0000313" key="2">
    <source>
        <dbReference type="EMBL" id="GLH71941.1"/>
    </source>
</evidence>
<dbReference type="Proteomes" id="UP001165069">
    <property type="component" value="Unassembled WGS sequence"/>
</dbReference>
<feature type="transmembrane region" description="Helical" evidence="1">
    <location>
        <begin position="133"/>
        <end position="152"/>
    </location>
</feature>
<feature type="transmembrane region" description="Helical" evidence="1">
    <location>
        <begin position="197"/>
        <end position="222"/>
    </location>
</feature>
<feature type="transmembrane region" description="Helical" evidence="1">
    <location>
        <begin position="26"/>
        <end position="48"/>
    </location>
</feature>
<sequence length="243" mass="27080">MTTPDLKTLETLTRDYATFQARKSGLATALGGLLAVVLVVAALSPNFMGIHVLNRLLVEFLVWVPLLWLVAKSIIGPLVYRGLGPVRALTDVAYERRRWRWILGLALFLLAVLLAALYAFASGRLVAHPPQAALQPTPMWILVMPFLYLLAMPWAIRGIEEARAYVVLVGQCMLWLIPFFIFSFGPPAPPLKQGWGLFGDVLGVGILVLIYVVLIWGALAMVRGWKEHREYLAILRRIPVEEG</sequence>
<organism evidence="2 3">
    <name type="scientific">Geothrix limicola</name>
    <dbReference type="NCBI Taxonomy" id="2927978"/>
    <lineage>
        <taxon>Bacteria</taxon>
        <taxon>Pseudomonadati</taxon>
        <taxon>Acidobacteriota</taxon>
        <taxon>Holophagae</taxon>
        <taxon>Holophagales</taxon>
        <taxon>Holophagaceae</taxon>
        <taxon>Geothrix</taxon>
    </lineage>
</organism>